<reference evidence="6 7" key="1">
    <citation type="submission" date="2013-05" db="EMBL/GenBank/DDBJ databases">
        <title>Genome assembly of Chondromyces apiculatus DSM 436.</title>
        <authorList>
            <person name="Sharma G."/>
            <person name="Khatri I."/>
            <person name="Kaur C."/>
            <person name="Mayilraj S."/>
            <person name="Subramanian S."/>
        </authorList>
    </citation>
    <scope>NUCLEOTIDE SEQUENCE [LARGE SCALE GENOMIC DNA]</scope>
    <source>
        <strain evidence="6 7">DSM 436</strain>
    </source>
</reference>
<dbReference type="FunFam" id="3.40.30.10:FF:000010">
    <property type="entry name" value="Glutathione peroxidase"/>
    <property type="match status" value="1"/>
</dbReference>
<dbReference type="PIRSF" id="PIRSF000303">
    <property type="entry name" value="Glutathion_perox"/>
    <property type="match status" value="1"/>
</dbReference>
<evidence type="ECO:0000256" key="5">
    <source>
        <dbReference type="RuleBase" id="RU000499"/>
    </source>
</evidence>
<dbReference type="AlphaFoldDB" id="A0A017TEU3"/>
<keyword evidence="3 5" id="KW-0560">Oxidoreductase</keyword>
<dbReference type="EMBL" id="ASRX01000006">
    <property type="protein sequence ID" value="EYF07818.1"/>
    <property type="molecule type" value="Genomic_DNA"/>
</dbReference>
<organism evidence="6 7">
    <name type="scientific">Chondromyces apiculatus DSM 436</name>
    <dbReference type="NCBI Taxonomy" id="1192034"/>
    <lineage>
        <taxon>Bacteria</taxon>
        <taxon>Pseudomonadati</taxon>
        <taxon>Myxococcota</taxon>
        <taxon>Polyangia</taxon>
        <taxon>Polyangiales</taxon>
        <taxon>Polyangiaceae</taxon>
        <taxon>Chondromyces</taxon>
    </lineage>
</organism>
<dbReference type="PROSITE" id="PS00460">
    <property type="entry name" value="GLUTATHIONE_PEROXID_1"/>
    <property type="match status" value="1"/>
</dbReference>
<dbReference type="InterPro" id="IPR000889">
    <property type="entry name" value="Glutathione_peroxidase"/>
</dbReference>
<dbReference type="Gene3D" id="3.40.30.10">
    <property type="entry name" value="Glutaredoxin"/>
    <property type="match status" value="1"/>
</dbReference>
<dbReference type="Proteomes" id="UP000019678">
    <property type="component" value="Unassembled WGS sequence"/>
</dbReference>
<protein>
    <recommendedName>
        <fullName evidence="5">Glutathione peroxidase</fullName>
    </recommendedName>
</protein>
<dbReference type="PANTHER" id="PTHR11592:SF40">
    <property type="entry name" value="THIOREDOXIN_GLUTATHIONE PEROXIDASE BTUE"/>
    <property type="match status" value="1"/>
</dbReference>
<comment type="similarity">
    <text evidence="1 5">Belongs to the glutathione peroxidase family.</text>
</comment>
<evidence type="ECO:0000256" key="3">
    <source>
        <dbReference type="ARBA" id="ARBA00023002"/>
    </source>
</evidence>
<keyword evidence="7" id="KW-1185">Reference proteome</keyword>
<dbReference type="GO" id="GO:0034599">
    <property type="term" value="P:cellular response to oxidative stress"/>
    <property type="evidence" value="ECO:0007669"/>
    <property type="project" value="TreeGrafter"/>
</dbReference>
<gene>
    <name evidence="6" type="ORF">CAP_6840</name>
</gene>
<dbReference type="Pfam" id="PF00255">
    <property type="entry name" value="GSHPx"/>
    <property type="match status" value="1"/>
</dbReference>
<dbReference type="PRINTS" id="PR01011">
    <property type="entry name" value="GLUTPROXDASE"/>
</dbReference>
<dbReference type="RefSeq" id="WP_044236561.1">
    <property type="nucleotide sequence ID" value="NZ_ASRX01000006.1"/>
</dbReference>
<dbReference type="OrthoDB" id="9809733at2"/>
<evidence type="ECO:0000313" key="6">
    <source>
        <dbReference type="EMBL" id="EYF07818.1"/>
    </source>
</evidence>
<evidence type="ECO:0000313" key="7">
    <source>
        <dbReference type="Proteomes" id="UP000019678"/>
    </source>
</evidence>
<feature type="active site" evidence="4">
    <location>
        <position position="37"/>
    </location>
</feature>
<proteinExistence type="inferred from homology"/>
<dbReference type="InterPro" id="IPR029759">
    <property type="entry name" value="GPX_AS"/>
</dbReference>
<dbReference type="PANTHER" id="PTHR11592">
    <property type="entry name" value="GLUTATHIONE PEROXIDASE"/>
    <property type="match status" value="1"/>
</dbReference>
<sequence>MKAALYEIPVRRIDHAETTLGEFEGKVLLIVNVASQCGLTPQYEGLEKLHERYRDRGLAVLGFPANEFGAQEPGTDEEIQQFCSTSYGVEFPMFEKIVVKGEGQHPLYAHLTHAIPKAEADAESGLRKTLEGYGLLSGEAHDILWNFEKFLVDREGKVVARFAPDVTPGDPRVTRAIEAALG</sequence>
<evidence type="ECO:0000256" key="1">
    <source>
        <dbReference type="ARBA" id="ARBA00006926"/>
    </source>
</evidence>
<dbReference type="eggNOG" id="COG0386">
    <property type="taxonomic scope" value="Bacteria"/>
</dbReference>
<evidence type="ECO:0000256" key="2">
    <source>
        <dbReference type="ARBA" id="ARBA00022559"/>
    </source>
</evidence>
<accession>A0A017TEU3</accession>
<dbReference type="CDD" id="cd00340">
    <property type="entry name" value="GSH_Peroxidase"/>
    <property type="match status" value="1"/>
</dbReference>
<dbReference type="GO" id="GO:0004601">
    <property type="term" value="F:peroxidase activity"/>
    <property type="evidence" value="ECO:0007669"/>
    <property type="project" value="UniProtKB-KW"/>
</dbReference>
<name>A0A017TEU3_9BACT</name>
<dbReference type="SUPFAM" id="SSF52833">
    <property type="entry name" value="Thioredoxin-like"/>
    <property type="match status" value="1"/>
</dbReference>
<keyword evidence="2 5" id="KW-0575">Peroxidase</keyword>
<dbReference type="InterPro" id="IPR036249">
    <property type="entry name" value="Thioredoxin-like_sf"/>
</dbReference>
<dbReference type="STRING" id="1192034.CAP_6840"/>
<comment type="caution">
    <text evidence="6">The sequence shown here is derived from an EMBL/GenBank/DDBJ whole genome shotgun (WGS) entry which is preliminary data.</text>
</comment>
<dbReference type="PROSITE" id="PS51355">
    <property type="entry name" value="GLUTATHIONE_PEROXID_3"/>
    <property type="match status" value="1"/>
</dbReference>
<evidence type="ECO:0000256" key="4">
    <source>
        <dbReference type="PIRSR" id="PIRSR000303-1"/>
    </source>
</evidence>